<gene>
    <name evidence="2" type="ORF">F383_24305</name>
</gene>
<proteinExistence type="predicted"/>
<dbReference type="EMBL" id="KN415628">
    <property type="protein sequence ID" value="KHG20404.1"/>
    <property type="molecule type" value="Genomic_DNA"/>
</dbReference>
<evidence type="ECO:0000256" key="1">
    <source>
        <dbReference type="SAM" id="Phobius"/>
    </source>
</evidence>
<evidence type="ECO:0000313" key="3">
    <source>
        <dbReference type="Proteomes" id="UP000032142"/>
    </source>
</evidence>
<name>A0A0B0P8G7_GOSAR</name>
<organism evidence="2 3">
    <name type="scientific">Gossypium arboreum</name>
    <name type="common">Tree cotton</name>
    <name type="synonym">Gossypium nanking</name>
    <dbReference type="NCBI Taxonomy" id="29729"/>
    <lineage>
        <taxon>Eukaryota</taxon>
        <taxon>Viridiplantae</taxon>
        <taxon>Streptophyta</taxon>
        <taxon>Embryophyta</taxon>
        <taxon>Tracheophyta</taxon>
        <taxon>Spermatophyta</taxon>
        <taxon>Magnoliopsida</taxon>
        <taxon>eudicotyledons</taxon>
        <taxon>Gunneridae</taxon>
        <taxon>Pentapetalae</taxon>
        <taxon>rosids</taxon>
        <taxon>malvids</taxon>
        <taxon>Malvales</taxon>
        <taxon>Malvaceae</taxon>
        <taxon>Malvoideae</taxon>
        <taxon>Gossypium</taxon>
    </lineage>
</organism>
<keyword evidence="3" id="KW-1185">Reference proteome</keyword>
<reference evidence="3" key="1">
    <citation type="submission" date="2014-09" db="EMBL/GenBank/DDBJ databases">
        <authorList>
            <person name="Mudge J."/>
            <person name="Ramaraj T."/>
            <person name="Lindquist I.E."/>
            <person name="Bharti A.K."/>
            <person name="Sundararajan A."/>
            <person name="Cameron C.T."/>
            <person name="Woodward J.E."/>
            <person name="May G.D."/>
            <person name="Brubaker C."/>
            <person name="Broadhvest J."/>
            <person name="Wilkins T.A."/>
        </authorList>
    </citation>
    <scope>NUCLEOTIDE SEQUENCE</scope>
    <source>
        <strain evidence="3">cv. AKA8401</strain>
    </source>
</reference>
<evidence type="ECO:0000313" key="2">
    <source>
        <dbReference type="EMBL" id="KHG20404.1"/>
    </source>
</evidence>
<sequence length="30" mass="3376">MICKSLFILYLISIKGAPQLYLFFIVGGNL</sequence>
<dbReference type="AlphaFoldDB" id="A0A0B0P8G7"/>
<feature type="transmembrane region" description="Helical" evidence="1">
    <location>
        <begin position="7"/>
        <end position="26"/>
    </location>
</feature>
<keyword evidence="1" id="KW-0472">Membrane</keyword>
<keyword evidence="1" id="KW-0812">Transmembrane</keyword>
<keyword evidence="1" id="KW-1133">Transmembrane helix</keyword>
<dbReference type="Proteomes" id="UP000032142">
    <property type="component" value="Unassembled WGS sequence"/>
</dbReference>
<accession>A0A0B0P8G7</accession>
<protein>
    <submittedName>
        <fullName evidence="2">Uncharacterized protein</fullName>
    </submittedName>
</protein>